<proteinExistence type="inferred from homology"/>
<gene>
    <name evidence="8" type="ORF">G9H71_03085</name>
</gene>
<evidence type="ECO:0000256" key="7">
    <source>
        <dbReference type="SAM" id="Phobius"/>
    </source>
</evidence>
<dbReference type="InterPro" id="IPR011701">
    <property type="entry name" value="MFS"/>
</dbReference>
<feature type="transmembrane region" description="Helical" evidence="7">
    <location>
        <begin position="54"/>
        <end position="74"/>
    </location>
</feature>
<keyword evidence="5 7" id="KW-1133">Transmembrane helix</keyword>
<evidence type="ECO:0000256" key="3">
    <source>
        <dbReference type="ARBA" id="ARBA00022448"/>
    </source>
</evidence>
<dbReference type="PANTHER" id="PTHR23514:SF3">
    <property type="entry name" value="BYPASS OF STOP CODON PROTEIN 6"/>
    <property type="match status" value="1"/>
</dbReference>
<sequence>MTSLTSAQPPVPVAAFAATRRACYTGYVTQAIVNNLAPLLFIVFQTRYDVPLEMLGRLVLLNFGVQLLTDVVAVRFVDRVGYRRPLVLAHVLSVVGLVLLAVAPAVSPSAYAGLTAAVVVYAVGGGLLEVLVSPVVDALPSPAEGKAAQMSLLHSFYCWGQVSVVAGSTLLLALVGDAAWHVLPLVWALVPLANLVAFVRVPMPATVPDEHRTSLRALFGAPAFVTAMLLMLCAGAAELTMAQWSSLFAEDGLGVSKVWGDLAGPCLFAVLMGIGRIAYGLWGERVPLAPALVGCGLLATACYLVAVLSPVPALSLAGCAVCGLAVSLLWPGTFSLAAARFPLGGAAMFGVLAVFGDAGGAAGPWLAGAVADASAGGSGLLGTVADALPAGDSSGLRVGLLVATVFPVLLVTAAAWYAVAVRRAGHAALPAAEPVP</sequence>
<dbReference type="SUPFAM" id="SSF103473">
    <property type="entry name" value="MFS general substrate transporter"/>
    <property type="match status" value="1"/>
</dbReference>
<evidence type="ECO:0000313" key="8">
    <source>
        <dbReference type="EMBL" id="NHC12764.1"/>
    </source>
</evidence>
<evidence type="ECO:0000256" key="5">
    <source>
        <dbReference type="ARBA" id="ARBA00022989"/>
    </source>
</evidence>
<dbReference type="RefSeq" id="WP_166277651.1">
    <property type="nucleotide sequence ID" value="NZ_JAANNP010000001.1"/>
</dbReference>
<dbReference type="Pfam" id="PF07690">
    <property type="entry name" value="MFS_1"/>
    <property type="match status" value="1"/>
</dbReference>
<comment type="similarity">
    <text evidence="2">Belongs to the major facilitator superfamily.</text>
</comment>
<dbReference type="EMBL" id="JAANNP010000001">
    <property type="protein sequence ID" value="NHC12764.1"/>
    <property type="molecule type" value="Genomic_DNA"/>
</dbReference>
<keyword evidence="9" id="KW-1185">Reference proteome</keyword>
<dbReference type="Gene3D" id="1.20.1250.20">
    <property type="entry name" value="MFS general substrate transporter like domains"/>
    <property type="match status" value="1"/>
</dbReference>
<keyword evidence="4 7" id="KW-0812">Transmembrane</keyword>
<comment type="subcellular location">
    <subcellularLocation>
        <location evidence="1">Endomembrane system</location>
        <topology evidence="1">Multi-pass membrane protein</topology>
    </subcellularLocation>
</comment>
<evidence type="ECO:0000256" key="6">
    <source>
        <dbReference type="ARBA" id="ARBA00023136"/>
    </source>
</evidence>
<evidence type="ECO:0000256" key="1">
    <source>
        <dbReference type="ARBA" id="ARBA00004127"/>
    </source>
</evidence>
<feature type="transmembrane region" description="Helical" evidence="7">
    <location>
        <begin position="182"/>
        <end position="203"/>
    </location>
</feature>
<dbReference type="PANTHER" id="PTHR23514">
    <property type="entry name" value="BYPASS OF STOP CODON PROTEIN 6"/>
    <property type="match status" value="1"/>
</dbReference>
<dbReference type="InterPro" id="IPR051788">
    <property type="entry name" value="MFS_Transporter"/>
</dbReference>
<protein>
    <submittedName>
        <fullName evidence="8">MFS transporter</fullName>
    </submittedName>
</protein>
<reference evidence="8 9" key="1">
    <citation type="submission" date="2020-03" db="EMBL/GenBank/DDBJ databases">
        <title>Two novel Motilibacter sp.</title>
        <authorList>
            <person name="Liu S."/>
        </authorList>
    </citation>
    <scope>NUCLEOTIDE SEQUENCE [LARGE SCALE GENOMIC DNA]</scope>
    <source>
        <strain evidence="8 9">E257</strain>
    </source>
</reference>
<feature type="transmembrane region" description="Helical" evidence="7">
    <location>
        <begin position="286"/>
        <end position="306"/>
    </location>
</feature>
<dbReference type="InterPro" id="IPR036259">
    <property type="entry name" value="MFS_trans_sf"/>
</dbReference>
<evidence type="ECO:0000313" key="9">
    <source>
        <dbReference type="Proteomes" id="UP000800981"/>
    </source>
</evidence>
<feature type="transmembrane region" description="Helical" evidence="7">
    <location>
        <begin position="156"/>
        <end position="176"/>
    </location>
</feature>
<comment type="caution">
    <text evidence="8">The sequence shown here is derived from an EMBL/GenBank/DDBJ whole genome shotgun (WGS) entry which is preliminary data.</text>
</comment>
<feature type="transmembrane region" description="Helical" evidence="7">
    <location>
        <begin position="337"/>
        <end position="356"/>
    </location>
</feature>
<keyword evidence="6 7" id="KW-0472">Membrane</keyword>
<feature type="transmembrane region" description="Helical" evidence="7">
    <location>
        <begin position="312"/>
        <end position="330"/>
    </location>
</feature>
<name>A0ABX0GSW6_9ACTN</name>
<feature type="transmembrane region" description="Helical" evidence="7">
    <location>
        <begin position="398"/>
        <end position="419"/>
    </location>
</feature>
<feature type="transmembrane region" description="Helical" evidence="7">
    <location>
        <begin position="86"/>
        <end position="106"/>
    </location>
</feature>
<evidence type="ECO:0000256" key="2">
    <source>
        <dbReference type="ARBA" id="ARBA00008335"/>
    </source>
</evidence>
<dbReference type="Proteomes" id="UP000800981">
    <property type="component" value="Unassembled WGS sequence"/>
</dbReference>
<organism evidence="8 9">
    <name type="scientific">Motilibacter deserti</name>
    <dbReference type="NCBI Taxonomy" id="2714956"/>
    <lineage>
        <taxon>Bacteria</taxon>
        <taxon>Bacillati</taxon>
        <taxon>Actinomycetota</taxon>
        <taxon>Actinomycetes</taxon>
        <taxon>Motilibacterales</taxon>
        <taxon>Motilibacteraceae</taxon>
        <taxon>Motilibacter</taxon>
    </lineage>
</organism>
<keyword evidence="3" id="KW-0813">Transport</keyword>
<accession>A0ABX0GSW6</accession>
<feature type="transmembrane region" description="Helical" evidence="7">
    <location>
        <begin position="262"/>
        <end position="279"/>
    </location>
</feature>
<feature type="transmembrane region" description="Helical" evidence="7">
    <location>
        <begin position="215"/>
        <end position="242"/>
    </location>
</feature>
<evidence type="ECO:0000256" key="4">
    <source>
        <dbReference type="ARBA" id="ARBA00022692"/>
    </source>
</evidence>
<feature type="transmembrane region" description="Helical" evidence="7">
    <location>
        <begin position="112"/>
        <end position="136"/>
    </location>
</feature>